<dbReference type="PANTHER" id="PTHR43685:SF2">
    <property type="entry name" value="GLYCOSYLTRANSFERASE 2-LIKE DOMAIN-CONTAINING PROTEIN"/>
    <property type="match status" value="1"/>
</dbReference>
<organism evidence="2 3">
    <name type="scientific">Pseudoxanthomonas suwonensis (strain 11-1)</name>
    <dbReference type="NCBI Taxonomy" id="743721"/>
    <lineage>
        <taxon>Bacteria</taxon>
        <taxon>Pseudomonadati</taxon>
        <taxon>Pseudomonadota</taxon>
        <taxon>Gammaproteobacteria</taxon>
        <taxon>Lysobacterales</taxon>
        <taxon>Lysobacteraceae</taxon>
        <taxon>Pseudoxanthomonas</taxon>
    </lineage>
</organism>
<name>E6WSR8_PSEUU</name>
<proteinExistence type="predicted"/>
<dbReference type="Pfam" id="PF00535">
    <property type="entry name" value="Glycos_transf_2"/>
    <property type="match status" value="3"/>
</dbReference>
<dbReference type="Gene3D" id="3.40.50.2000">
    <property type="entry name" value="Glycogen Phosphorylase B"/>
    <property type="match status" value="1"/>
</dbReference>
<dbReference type="Gene3D" id="3.90.550.10">
    <property type="entry name" value="Spore Coat Polysaccharide Biosynthesis Protein SpsA, Chain A"/>
    <property type="match status" value="3"/>
</dbReference>
<sequence>MNPNPPAFSIVIPVYNRERYVADTLRSVLAQQGDDFEVIVVDDGSTDRSVEIVEGFDDPRIVLVRGNHGGGAAARNLGIARARGEFIVWIDSDDHQPPNALAELRRAIAACPEADVYYGDLEIFDDAEPGRRWKTQYPDFHGVSLLPTLVRSNCLPNPGTAVRRSLYATHGGYDVRFTRCHDFHMWTRLADTARFKKVDAVLCRWRQHASSLSNTASRLFEARVAQDMLERYPPGRLYPDLSDDDSGRAEALARTAATVEALGEPGIALRMAYAAVALGATVDNLRALERKAGTSFEPAFTVVLTTFNRPRLLRDALDSLERQVFRDFDVVLVNDAGEEVENLLAQYSFRITYVRQPRNLGPAAARNTAHRLAAGEHLVYLDDDDLFLPDHLQTLADAMRRHPGKVVYTDASFITERIEGENREVLREESIFRHAGFSRERLSVDNYIPVNTFAWPRSLLPTVGGFDETMSGLEDWDFLLRLSAHIDFVHVEAATVQVRVRAPEAGPDERRSEQARRDSPALYRHVYSRHPDLGSEFVRKERARRLEALGIARGPGSGTTVQDWIGQRATTGTPCLADARNDTTPPAIGVLVIDRNQDLGPLRRTLLSLAPENGAPPGLSIVAIRACALAGDEPPLPLACQILVSDRPVAAALNEAAASLDCEWLIQVEAGEHFTPSGLAALCERLTNAPEGLRALYADEVMSDPEGNMSALLRPDLNLDLLLSAPSSMARHWCFHHGTLRATGGFPEGHGDSHELALVLRLINDGGLAGIDHCAEPLLVTGPQVLASRQEEIDAILAHLHVRGYPDAEVESHLPGCYRIRYGHPDSPGVSIIVPTRNQFALLQRCVESLLEKTAYRNYEVIIVDNGSTDEDACGWLDGIEALGSMQLRVLRHPGEFDYAAMVNAAAARARGDYLLLLDNDTAIVREDWLDALVNHACRPEVGIVGARLLRADGTVDSAGLLLGLRGPCDSAFAGEKLDAPGYMYRLQVDQDYSAVSGSCLMVRRSVFDEVGGLGGGALRNAYSDLDLCLSVRQAGYLVVWTPHAVVLHEGGASRTREDGTSVGEKAAVLLEAQEAAYAKWLPALAFDPAYNRHLSLHGPAFALETSAWLNPPPREARPLPTVVALPADRFGCGYYRVIHPGRTMASTGLADVRIGDRYLNPAEMERLAPDAVVFQRQMLKDQIEAQRRMTKFSRAFKVAELDDYLPNVPLKSVHRNQLPQDVIKSMRTALRQMDRLVVSTGPLAEALHGMHPDIRVSRNRLPSEWWGQQQGRRGRGRKPRVGWAGGVSHRGDLEMVADVVEALSGEVEWVFMGMCPDKLRPFIHEFHEGVSILDYPAKLASLDLDLAIAPLEDNQFNRCKSNLRVLELGACGFPVVCSDVAAFQDGLPVTRVKPRFKDWTDAIRMHIHDLDAAAKAGDTLREAIHRDWMLDEASARAWLANWMPD</sequence>
<dbReference type="eggNOG" id="COG1215">
    <property type="taxonomic scope" value="Bacteria"/>
</dbReference>
<dbReference type="EMBL" id="CP002446">
    <property type="protein sequence ID" value="ADV27355.1"/>
    <property type="molecule type" value="Genomic_DNA"/>
</dbReference>
<keyword evidence="3" id="KW-1185">Reference proteome</keyword>
<evidence type="ECO:0000313" key="2">
    <source>
        <dbReference type="EMBL" id="ADV27355.1"/>
    </source>
</evidence>
<gene>
    <name evidence="2" type="ordered locus">Psesu_1508</name>
</gene>
<feature type="domain" description="Glycosyltransferase 2-like" evidence="1">
    <location>
        <begin position="831"/>
        <end position="1011"/>
    </location>
</feature>
<dbReference type="RefSeq" id="WP_013535183.1">
    <property type="nucleotide sequence ID" value="NC_014924.1"/>
</dbReference>
<protein>
    <submittedName>
        <fullName evidence="2">Glycosyl transferase family 2</fullName>
    </submittedName>
</protein>
<dbReference type="SUPFAM" id="SSF53448">
    <property type="entry name" value="Nucleotide-diphospho-sugar transferases"/>
    <property type="match status" value="4"/>
</dbReference>
<dbReference type="InterPro" id="IPR001173">
    <property type="entry name" value="Glyco_trans_2-like"/>
</dbReference>
<dbReference type="OrthoDB" id="9179784at2"/>
<evidence type="ECO:0000259" key="1">
    <source>
        <dbReference type="Pfam" id="PF00535"/>
    </source>
</evidence>
<dbReference type="SUPFAM" id="SSF53756">
    <property type="entry name" value="UDP-Glycosyltransferase/glycogen phosphorylase"/>
    <property type="match status" value="1"/>
</dbReference>
<dbReference type="GO" id="GO:0016740">
    <property type="term" value="F:transferase activity"/>
    <property type="evidence" value="ECO:0007669"/>
    <property type="project" value="UniProtKB-KW"/>
</dbReference>
<reference evidence="2 3" key="1">
    <citation type="submission" date="2011-01" db="EMBL/GenBank/DDBJ databases">
        <title>Complete sequence of Pseudoxanthomonas suwonensis 11-1.</title>
        <authorList>
            <consortium name="US DOE Joint Genome Institute"/>
            <person name="Lucas S."/>
            <person name="Copeland A."/>
            <person name="Lapidus A."/>
            <person name="Cheng J.-F."/>
            <person name="Goodwin L."/>
            <person name="Pitluck S."/>
            <person name="Teshima H."/>
            <person name="Detter J.C."/>
            <person name="Han C."/>
            <person name="Tapia R."/>
            <person name="Land M."/>
            <person name="Hauser L."/>
            <person name="Kyrpides N."/>
            <person name="Ivanova N."/>
            <person name="Ovchinnikova G."/>
            <person name="Siebers A.K."/>
            <person name="Allgaier M."/>
            <person name="Thelen M.P."/>
            <person name="Hugenholtz P."/>
            <person name="Gladden J."/>
            <person name="Woyke T."/>
        </authorList>
    </citation>
    <scope>NUCLEOTIDE SEQUENCE [LARGE SCALE GENOMIC DNA]</scope>
    <source>
        <strain evidence="3">11-1</strain>
    </source>
</reference>
<keyword evidence="2" id="KW-0808">Transferase</keyword>
<feature type="domain" description="Glycosyltransferase 2-like" evidence="1">
    <location>
        <begin position="9"/>
        <end position="137"/>
    </location>
</feature>
<dbReference type="eggNOG" id="COG1216">
    <property type="taxonomic scope" value="Bacteria"/>
</dbReference>
<feature type="domain" description="Glycosyltransferase 2-like" evidence="1">
    <location>
        <begin position="301"/>
        <end position="410"/>
    </location>
</feature>
<accession>E6WSR8</accession>
<dbReference type="KEGG" id="psu:Psesu_1508"/>
<dbReference type="PANTHER" id="PTHR43685">
    <property type="entry name" value="GLYCOSYLTRANSFERASE"/>
    <property type="match status" value="1"/>
</dbReference>
<dbReference type="HOGENOM" id="CLU_002257_1_0_6"/>
<dbReference type="InterPro" id="IPR029044">
    <property type="entry name" value="Nucleotide-diphossugar_trans"/>
</dbReference>
<dbReference type="Proteomes" id="UP000008632">
    <property type="component" value="Chromosome"/>
</dbReference>
<evidence type="ECO:0000313" key="3">
    <source>
        <dbReference type="Proteomes" id="UP000008632"/>
    </source>
</evidence>
<dbReference type="GO" id="GO:0044010">
    <property type="term" value="P:single-species biofilm formation"/>
    <property type="evidence" value="ECO:0007669"/>
    <property type="project" value="TreeGrafter"/>
</dbReference>
<dbReference type="STRING" id="743721.Psesu_1508"/>
<dbReference type="InterPro" id="IPR050834">
    <property type="entry name" value="Glycosyltransf_2"/>
</dbReference>